<feature type="transmembrane region" description="Helical" evidence="1">
    <location>
        <begin position="172"/>
        <end position="190"/>
    </location>
</feature>
<feature type="transmembrane region" description="Helical" evidence="1">
    <location>
        <begin position="13"/>
        <end position="35"/>
    </location>
</feature>
<keyword evidence="3" id="KW-1185">Reference proteome</keyword>
<protein>
    <submittedName>
        <fullName evidence="2">Uncharacterized protein</fullName>
    </submittedName>
</protein>
<comment type="caution">
    <text evidence="2">The sequence shown here is derived from an EMBL/GenBank/DDBJ whole genome shotgun (WGS) entry which is preliminary data.</text>
</comment>
<organism evidence="2 3">
    <name type="scientific">Microtetraspora fusca</name>
    <dbReference type="NCBI Taxonomy" id="1997"/>
    <lineage>
        <taxon>Bacteria</taxon>
        <taxon>Bacillati</taxon>
        <taxon>Actinomycetota</taxon>
        <taxon>Actinomycetes</taxon>
        <taxon>Streptosporangiales</taxon>
        <taxon>Streptosporangiaceae</taxon>
        <taxon>Microtetraspora</taxon>
    </lineage>
</organism>
<feature type="transmembrane region" description="Helical" evidence="1">
    <location>
        <begin position="145"/>
        <end position="166"/>
    </location>
</feature>
<name>A0ABW6V9H9_MICFU</name>
<dbReference type="RefSeq" id="WP_387344267.1">
    <property type="nucleotide sequence ID" value="NZ_JBIAXI010000015.1"/>
</dbReference>
<proteinExistence type="predicted"/>
<feature type="transmembrane region" description="Helical" evidence="1">
    <location>
        <begin position="217"/>
        <end position="241"/>
    </location>
</feature>
<dbReference type="Proteomes" id="UP001602119">
    <property type="component" value="Unassembled WGS sequence"/>
</dbReference>
<keyword evidence="1" id="KW-1133">Transmembrane helix</keyword>
<evidence type="ECO:0000313" key="3">
    <source>
        <dbReference type="Proteomes" id="UP001602119"/>
    </source>
</evidence>
<reference evidence="2 3" key="1">
    <citation type="submission" date="2024-10" db="EMBL/GenBank/DDBJ databases">
        <title>The Natural Products Discovery Center: Release of the First 8490 Sequenced Strains for Exploring Actinobacteria Biosynthetic Diversity.</title>
        <authorList>
            <person name="Kalkreuter E."/>
            <person name="Kautsar S.A."/>
            <person name="Yang D."/>
            <person name="Bader C.D."/>
            <person name="Teijaro C.N."/>
            <person name="Fluegel L."/>
            <person name="Davis C.M."/>
            <person name="Simpson J.R."/>
            <person name="Lauterbach L."/>
            <person name="Steele A.D."/>
            <person name="Gui C."/>
            <person name="Meng S."/>
            <person name="Li G."/>
            <person name="Viehrig K."/>
            <person name="Ye F."/>
            <person name="Su P."/>
            <person name="Kiefer A.F."/>
            <person name="Nichols A."/>
            <person name="Cepeda A.J."/>
            <person name="Yan W."/>
            <person name="Fan B."/>
            <person name="Jiang Y."/>
            <person name="Adhikari A."/>
            <person name="Zheng C.-J."/>
            <person name="Schuster L."/>
            <person name="Cowan T.M."/>
            <person name="Smanski M.J."/>
            <person name="Chevrette M.G."/>
            <person name="De Carvalho L.P.S."/>
            <person name="Shen B."/>
        </authorList>
    </citation>
    <scope>NUCLEOTIDE SEQUENCE [LARGE SCALE GENOMIC DNA]</scope>
    <source>
        <strain evidence="2 3">NPDC001281</strain>
    </source>
</reference>
<keyword evidence="1" id="KW-0812">Transmembrane</keyword>
<gene>
    <name evidence="2" type="ORF">ACFY05_24305</name>
</gene>
<evidence type="ECO:0000256" key="1">
    <source>
        <dbReference type="SAM" id="Phobius"/>
    </source>
</evidence>
<dbReference type="EMBL" id="JBIAXI010000015">
    <property type="protein sequence ID" value="MFF4775981.1"/>
    <property type="molecule type" value="Genomic_DNA"/>
</dbReference>
<evidence type="ECO:0000313" key="2">
    <source>
        <dbReference type="EMBL" id="MFF4775981.1"/>
    </source>
</evidence>
<accession>A0ABW6V9H9</accession>
<sequence>MAEYREPYRIVGLWVRVLLLVVLVWGGFVTLLSVAPRERALADLRADLAAGRVTYVIYTGGDDARAELREVRWSTAPLFWYRARSPWPGDDPYTRAGLLTDIAPEISDADAYVPDPHPVVRRAEDEPGRATSPPSWPFRVPVPHASWTVAAAWIATLVIMLGTARPRLGNRWAWFWLFTVGQIGALAYLLSEPRSLWRGLGPQAPPPSRLEGGRGCVLALCVQFLVPFALYGAGGAFPALIDVLIGS</sequence>
<keyword evidence="1" id="KW-0472">Membrane</keyword>